<dbReference type="STRING" id="1454373.ACMU_18010"/>
<dbReference type="Proteomes" id="UP000026249">
    <property type="component" value="Unassembled WGS sequence"/>
</dbReference>
<reference evidence="1 2" key="1">
    <citation type="submission" date="2014-03" db="EMBL/GenBank/DDBJ databases">
        <title>Draft Genome Sequence of Actibacterium mucosum KCTC 23349, a Marine Alphaproteobacterium with Complex Ionic Requirements Isolated from Mediterranean Seawater at Malvarrosa Beach, Valencia, Spain.</title>
        <authorList>
            <person name="Arahal D.R."/>
            <person name="Shao Z."/>
            <person name="Lai Q."/>
            <person name="Pujalte M.J."/>
        </authorList>
    </citation>
    <scope>NUCLEOTIDE SEQUENCE [LARGE SCALE GENOMIC DNA]</scope>
    <source>
        <strain evidence="1 2">KCTC 23349</strain>
    </source>
</reference>
<comment type="caution">
    <text evidence="1">The sequence shown here is derived from an EMBL/GenBank/DDBJ whole genome shotgun (WGS) entry which is preliminary data.</text>
</comment>
<evidence type="ECO:0008006" key="3">
    <source>
        <dbReference type="Google" id="ProtNLM"/>
    </source>
</evidence>
<dbReference type="Gene3D" id="3.40.50.300">
    <property type="entry name" value="P-loop containing nucleotide triphosphate hydrolases"/>
    <property type="match status" value="1"/>
</dbReference>
<dbReference type="InterPro" id="IPR027417">
    <property type="entry name" value="P-loop_NTPase"/>
</dbReference>
<keyword evidence="2" id="KW-1185">Reference proteome</keyword>
<accession>A0A037ZGE0</accession>
<organism evidence="1 2">
    <name type="scientific">Actibacterium mucosum KCTC 23349</name>
    <dbReference type="NCBI Taxonomy" id="1454373"/>
    <lineage>
        <taxon>Bacteria</taxon>
        <taxon>Pseudomonadati</taxon>
        <taxon>Pseudomonadota</taxon>
        <taxon>Alphaproteobacteria</taxon>
        <taxon>Rhodobacterales</taxon>
        <taxon>Roseobacteraceae</taxon>
        <taxon>Actibacterium</taxon>
    </lineage>
</organism>
<dbReference type="Pfam" id="PF13469">
    <property type="entry name" value="Sulfotransfer_3"/>
    <property type="match status" value="1"/>
</dbReference>
<sequence length="310" mass="35734">MNECPDHYLLNDLYVLQDVDSTESWEGFSQYEDAVAIKKLLSDMVRHRSAVHSPKGIANSAEMTPEQLQTAESKMADLWPADGTGDPAEQKWNDVVESVISTAAQTVGKSAWGWNTPQDYHHAEKIIQAWPNARFVFMLRDPRTMLKSYKFYPKRPAADRYHPLAQSMAWRNAARAFLKLEAKYPEHFMLVRYEDIVAETRREIERLNAFLPASIPEDLNLESLGNNSSYARKDQAPVKRELTPLELWISDRILYRERVKLGFEAAKNPFSLSGVFNLLKTTWRFSKHYGKLVMFDANIRRRVGHLLKAS</sequence>
<proteinExistence type="predicted"/>
<dbReference type="AlphaFoldDB" id="A0A037ZGE0"/>
<dbReference type="SUPFAM" id="SSF52540">
    <property type="entry name" value="P-loop containing nucleoside triphosphate hydrolases"/>
    <property type="match status" value="1"/>
</dbReference>
<protein>
    <recommendedName>
        <fullName evidence="3">Sulfotransferase domain-containing protein</fullName>
    </recommendedName>
</protein>
<dbReference type="EMBL" id="JFKE01000007">
    <property type="protein sequence ID" value="KAJ54601.1"/>
    <property type="molecule type" value="Genomic_DNA"/>
</dbReference>
<name>A0A037ZGE0_9RHOB</name>
<gene>
    <name evidence="1" type="ORF">ACMU_18010</name>
</gene>
<evidence type="ECO:0000313" key="1">
    <source>
        <dbReference type="EMBL" id="KAJ54601.1"/>
    </source>
</evidence>
<evidence type="ECO:0000313" key="2">
    <source>
        <dbReference type="Proteomes" id="UP000026249"/>
    </source>
</evidence>